<dbReference type="SUPFAM" id="SSF48179">
    <property type="entry name" value="6-phosphogluconate dehydrogenase C-terminal domain-like"/>
    <property type="match status" value="1"/>
</dbReference>
<evidence type="ECO:0000256" key="6">
    <source>
        <dbReference type="HAMAP-Rule" id="MF_01925"/>
    </source>
</evidence>
<feature type="binding site" evidence="8">
    <location>
        <begin position="82"/>
        <end position="85"/>
    </location>
    <ligand>
        <name>NADP(+)</name>
        <dbReference type="ChEBI" id="CHEBI:58349"/>
    </ligand>
</feature>
<dbReference type="PANTHER" id="PTHR11645:SF49">
    <property type="entry name" value="PYRROLINE-5-CARBOXYLATE REDUCTASE 1"/>
    <property type="match status" value="1"/>
</dbReference>
<dbReference type="EMBL" id="SLVV01000009">
    <property type="protein sequence ID" value="TCN22954.1"/>
    <property type="molecule type" value="Genomic_DNA"/>
</dbReference>
<evidence type="ECO:0000313" key="12">
    <source>
        <dbReference type="EMBL" id="TCN22954.1"/>
    </source>
</evidence>
<comment type="caution">
    <text evidence="12">The sequence shown here is derived from an EMBL/GenBank/DDBJ whole genome shotgun (WGS) entry which is preliminary data.</text>
</comment>
<comment type="subcellular location">
    <subcellularLocation>
        <location evidence="6">Cytoplasm</location>
    </subcellularLocation>
</comment>
<comment type="catalytic activity">
    <reaction evidence="6 9">
        <text>L-proline + NADP(+) = (S)-1-pyrroline-5-carboxylate + NADPH + 2 H(+)</text>
        <dbReference type="Rhea" id="RHEA:14109"/>
        <dbReference type="ChEBI" id="CHEBI:15378"/>
        <dbReference type="ChEBI" id="CHEBI:17388"/>
        <dbReference type="ChEBI" id="CHEBI:57783"/>
        <dbReference type="ChEBI" id="CHEBI:58349"/>
        <dbReference type="ChEBI" id="CHEBI:60039"/>
        <dbReference type="EC" id="1.5.1.2"/>
    </reaction>
</comment>
<dbReference type="Pfam" id="PF14748">
    <property type="entry name" value="P5CR_dimer"/>
    <property type="match status" value="1"/>
</dbReference>
<dbReference type="GO" id="GO:0004735">
    <property type="term" value="F:pyrroline-5-carboxylate reductase activity"/>
    <property type="evidence" value="ECO:0007669"/>
    <property type="project" value="UniProtKB-UniRule"/>
</dbReference>
<comment type="catalytic activity">
    <reaction evidence="6">
        <text>L-proline + NAD(+) = (S)-1-pyrroline-5-carboxylate + NADH + 2 H(+)</text>
        <dbReference type="Rhea" id="RHEA:14105"/>
        <dbReference type="ChEBI" id="CHEBI:15378"/>
        <dbReference type="ChEBI" id="CHEBI:17388"/>
        <dbReference type="ChEBI" id="CHEBI:57540"/>
        <dbReference type="ChEBI" id="CHEBI:57945"/>
        <dbReference type="ChEBI" id="CHEBI:60039"/>
        <dbReference type="EC" id="1.5.1.2"/>
    </reaction>
</comment>
<dbReference type="InterPro" id="IPR028939">
    <property type="entry name" value="P5C_Rdtase_cat_N"/>
</dbReference>
<keyword evidence="4 6" id="KW-0560">Oxidoreductase</keyword>
<dbReference type="UniPathway" id="UPA00098">
    <property type="reaction ID" value="UER00361"/>
</dbReference>
<comment type="pathway">
    <text evidence="6 9">Amino-acid biosynthesis; L-proline biosynthesis; L-proline from L-glutamate 5-semialdehyde: step 1/1.</text>
</comment>
<dbReference type="InterPro" id="IPR036291">
    <property type="entry name" value="NAD(P)-bd_dom_sf"/>
</dbReference>
<dbReference type="InterPro" id="IPR008927">
    <property type="entry name" value="6-PGluconate_DH-like_C_sf"/>
</dbReference>
<keyword evidence="3 6" id="KW-0521">NADP</keyword>
<evidence type="ECO:0000256" key="7">
    <source>
        <dbReference type="NCBIfam" id="TIGR00112"/>
    </source>
</evidence>
<evidence type="ECO:0000313" key="13">
    <source>
        <dbReference type="Proteomes" id="UP000295689"/>
    </source>
</evidence>
<dbReference type="Gene3D" id="3.40.50.720">
    <property type="entry name" value="NAD(P)-binding Rossmann-like Domain"/>
    <property type="match status" value="1"/>
</dbReference>
<dbReference type="PIRSF" id="PIRSF000193">
    <property type="entry name" value="Pyrrol-5-carb_rd"/>
    <property type="match status" value="1"/>
</dbReference>
<dbReference type="FunFam" id="1.10.3730.10:FF:000001">
    <property type="entry name" value="Pyrroline-5-carboxylate reductase"/>
    <property type="match status" value="1"/>
</dbReference>
<evidence type="ECO:0000256" key="4">
    <source>
        <dbReference type="ARBA" id="ARBA00023002"/>
    </source>
</evidence>
<evidence type="ECO:0000256" key="1">
    <source>
        <dbReference type="ARBA" id="ARBA00005525"/>
    </source>
</evidence>
<gene>
    <name evidence="6" type="primary">proC</name>
    <name evidence="12" type="ORF">EV146_109110</name>
</gene>
<dbReference type="Gene3D" id="1.10.3730.10">
    <property type="entry name" value="ProC C-terminal domain-like"/>
    <property type="match status" value="1"/>
</dbReference>
<keyword evidence="6 9" id="KW-0028">Amino-acid biosynthesis</keyword>
<sequence length="295" mass="31572">MEIKENSIGGKRMKKLVFIGAGAMAEALMSGIIENKLLGGGQVWVTNRQNQKRLDQLKASYGVNASYKYDELFRDADAVILAMKPKDAASAIAEFTPFLTDSLLVISVLAGVSSETIEKAAGRQLAVARAMPNTSAAVNKSATAISTNERVTETQKGLAKELFDTVGLTAFVKEQQLDAVTGLSGSGPAYIYYLVEAMEKSAAEIGIEQQLAKALIVQTLLGAAEMLTKSDKDPKQLRMEVTSPGGTTEAGVSILEKHGVQDAMVACIMQAAAHSRKMGEMLSIELNKEWQPIKS</sequence>
<evidence type="ECO:0000259" key="10">
    <source>
        <dbReference type="Pfam" id="PF03807"/>
    </source>
</evidence>
<feature type="domain" description="Pyrroline-5-carboxylate reductase catalytic N-terminal" evidence="10">
    <location>
        <begin position="15"/>
        <end position="111"/>
    </location>
</feature>
<keyword evidence="6" id="KW-0963">Cytoplasm</keyword>
<dbReference type="Proteomes" id="UP000295689">
    <property type="component" value="Unassembled WGS sequence"/>
</dbReference>
<dbReference type="EC" id="1.5.1.2" evidence="6 7"/>
<dbReference type="NCBIfam" id="TIGR00112">
    <property type="entry name" value="proC"/>
    <property type="match status" value="1"/>
</dbReference>
<feature type="binding site" evidence="8">
    <location>
        <begin position="19"/>
        <end position="24"/>
    </location>
    <ligand>
        <name>NADP(+)</name>
        <dbReference type="ChEBI" id="CHEBI:58349"/>
    </ligand>
</feature>
<comment type="similarity">
    <text evidence="1 6 9">Belongs to the pyrroline-5-carboxylate reductase family.</text>
</comment>
<dbReference type="GO" id="GO:0005737">
    <property type="term" value="C:cytoplasm"/>
    <property type="evidence" value="ECO:0007669"/>
    <property type="project" value="UniProtKB-SubCell"/>
</dbReference>
<proteinExistence type="inferred from homology"/>
<evidence type="ECO:0000256" key="2">
    <source>
        <dbReference type="ARBA" id="ARBA00022650"/>
    </source>
</evidence>
<feature type="domain" description="Pyrroline-5-carboxylate reductase dimerisation" evidence="11">
    <location>
        <begin position="174"/>
        <end position="278"/>
    </location>
</feature>
<evidence type="ECO:0000256" key="8">
    <source>
        <dbReference type="PIRSR" id="PIRSR000193-1"/>
    </source>
</evidence>
<evidence type="ECO:0000256" key="5">
    <source>
        <dbReference type="ARBA" id="ARBA00058118"/>
    </source>
</evidence>
<dbReference type="SUPFAM" id="SSF51735">
    <property type="entry name" value="NAD(P)-binding Rossmann-fold domains"/>
    <property type="match status" value="1"/>
</dbReference>
<comment type="function">
    <text evidence="5 6">Catalyzes the reduction of 1-pyrroline-5-carboxylate (PCA) to L-proline.</text>
</comment>
<evidence type="ECO:0000256" key="9">
    <source>
        <dbReference type="RuleBase" id="RU003903"/>
    </source>
</evidence>
<dbReference type="AlphaFoldDB" id="A0A4R2BBP4"/>
<name>A0A4R2BBP4_9BACI</name>
<dbReference type="PANTHER" id="PTHR11645">
    <property type="entry name" value="PYRROLINE-5-CARBOXYLATE REDUCTASE"/>
    <property type="match status" value="1"/>
</dbReference>
<keyword evidence="2 6" id="KW-0641">Proline biosynthesis</keyword>
<organism evidence="12 13">
    <name type="scientific">Mesobacillus foraminis</name>
    <dbReference type="NCBI Taxonomy" id="279826"/>
    <lineage>
        <taxon>Bacteria</taxon>
        <taxon>Bacillati</taxon>
        <taxon>Bacillota</taxon>
        <taxon>Bacilli</taxon>
        <taxon>Bacillales</taxon>
        <taxon>Bacillaceae</taxon>
        <taxon>Mesobacillus</taxon>
    </lineage>
</organism>
<dbReference type="InterPro" id="IPR000304">
    <property type="entry name" value="Pyrroline-COOH_reductase"/>
</dbReference>
<keyword evidence="13" id="KW-1185">Reference proteome</keyword>
<dbReference type="InterPro" id="IPR053790">
    <property type="entry name" value="P5CR-like_CS"/>
</dbReference>
<dbReference type="HAMAP" id="MF_01925">
    <property type="entry name" value="P5C_reductase"/>
    <property type="match status" value="1"/>
</dbReference>
<accession>A0A4R2BBP4</accession>
<protein>
    <recommendedName>
        <fullName evidence="6 7">Pyrroline-5-carboxylate reductase</fullName>
        <shortName evidence="6">P5C reductase</shortName>
        <shortName evidence="6">P5CR</shortName>
        <ecNumber evidence="6 7">1.5.1.2</ecNumber>
    </recommendedName>
    <alternativeName>
        <fullName evidence="6">PCA reductase</fullName>
    </alternativeName>
</protein>
<dbReference type="InterPro" id="IPR029036">
    <property type="entry name" value="P5CR_dimer"/>
</dbReference>
<evidence type="ECO:0000259" key="11">
    <source>
        <dbReference type="Pfam" id="PF14748"/>
    </source>
</evidence>
<reference evidence="12 13" key="1">
    <citation type="journal article" date="2015" name="Stand. Genomic Sci.">
        <title>Genomic Encyclopedia of Bacterial and Archaeal Type Strains, Phase III: the genomes of soil and plant-associated and newly described type strains.</title>
        <authorList>
            <person name="Whitman W.B."/>
            <person name="Woyke T."/>
            <person name="Klenk H.P."/>
            <person name="Zhou Y."/>
            <person name="Lilburn T.G."/>
            <person name="Beck B.J."/>
            <person name="De Vos P."/>
            <person name="Vandamme P."/>
            <person name="Eisen J.A."/>
            <person name="Garrity G."/>
            <person name="Hugenholtz P."/>
            <person name="Kyrpides N.C."/>
        </authorList>
    </citation>
    <scope>NUCLEOTIDE SEQUENCE [LARGE SCALE GENOMIC DNA]</scope>
    <source>
        <strain evidence="12 13">CV53</strain>
    </source>
</reference>
<dbReference type="Pfam" id="PF03807">
    <property type="entry name" value="F420_oxidored"/>
    <property type="match status" value="1"/>
</dbReference>
<dbReference type="PROSITE" id="PS00521">
    <property type="entry name" value="P5CR"/>
    <property type="match status" value="1"/>
</dbReference>
<dbReference type="GO" id="GO:0055129">
    <property type="term" value="P:L-proline biosynthetic process"/>
    <property type="evidence" value="ECO:0007669"/>
    <property type="project" value="UniProtKB-UniRule"/>
</dbReference>
<evidence type="ECO:0000256" key="3">
    <source>
        <dbReference type="ARBA" id="ARBA00022857"/>
    </source>
</evidence>